<sequence>MSNICQNHFHHIQNKTAAATALDNKMSFHCPSFRNAAFLGFKAPA</sequence>
<gene>
    <name evidence="1" type="ORF">ESCNG_50064</name>
</gene>
<evidence type="ECO:0000313" key="1">
    <source>
        <dbReference type="EMBL" id="SCW15566.1"/>
    </source>
</evidence>
<reference evidence="1 2" key="1">
    <citation type="submission" date="2016-09" db="EMBL/GenBank/DDBJ databases">
        <authorList>
            <person name="Kumanski S."/>
            <person name="Beatrice B."/>
        </authorList>
    </citation>
    <scope>NUCLEOTIDE SEQUENCE [LARGE SCALE GENOMIC DNA]</scope>
    <source>
        <strain evidence="1">Mankind</strain>
    </source>
</reference>
<organism evidence="1 2">
    <name type="scientific">Neisseria gonorrhoeae</name>
    <dbReference type="NCBI Taxonomy" id="485"/>
    <lineage>
        <taxon>Bacteria</taxon>
        <taxon>Pseudomonadati</taxon>
        <taxon>Pseudomonadota</taxon>
        <taxon>Betaproteobacteria</taxon>
        <taxon>Neisseriales</taxon>
        <taxon>Neisseriaceae</taxon>
        <taxon>Neisseria</taxon>
    </lineage>
</organism>
<accession>A0AB74ERI4</accession>
<comment type="caution">
    <text evidence="1">The sequence shown here is derived from an EMBL/GenBank/DDBJ whole genome shotgun (WGS) entry which is preliminary data.</text>
</comment>
<protein>
    <submittedName>
        <fullName evidence="1">Uncharacterized protein</fullName>
    </submittedName>
</protein>
<proteinExistence type="predicted"/>
<dbReference type="Proteomes" id="UP000182484">
    <property type="component" value="Unassembled WGS sequence"/>
</dbReference>
<name>A0AB74ERI4_NEIGO</name>
<dbReference type="EMBL" id="FMTB01000045">
    <property type="protein sequence ID" value="SCW15566.1"/>
    <property type="molecule type" value="Genomic_DNA"/>
</dbReference>
<evidence type="ECO:0000313" key="2">
    <source>
        <dbReference type="Proteomes" id="UP000182484"/>
    </source>
</evidence>
<dbReference type="AlphaFoldDB" id="A0AB74ERI4"/>